<accession>A0A7X6RVG5</accession>
<evidence type="ECO:0000313" key="4">
    <source>
        <dbReference type="Proteomes" id="UP000518188"/>
    </source>
</evidence>
<name>A0A7X6RVG5_9MYCO</name>
<reference evidence="3 4" key="1">
    <citation type="submission" date="2020-04" db="EMBL/GenBank/DDBJ databases">
        <title>MicrobeNet Type strains.</title>
        <authorList>
            <person name="Nicholson A.C."/>
        </authorList>
    </citation>
    <scope>NUCLEOTIDE SEQUENCE [LARGE SCALE GENOMIC DNA]</scope>
    <source>
        <strain evidence="3 4">ATCC 700731</strain>
    </source>
</reference>
<comment type="caution">
    <text evidence="3">The sequence shown here is derived from an EMBL/GenBank/DDBJ whole genome shotgun (WGS) entry which is preliminary data.</text>
</comment>
<evidence type="ECO:0000259" key="2">
    <source>
        <dbReference type="Pfam" id="PF12680"/>
    </source>
</evidence>
<feature type="region of interest" description="Disordered" evidence="1">
    <location>
        <begin position="44"/>
        <end position="72"/>
    </location>
</feature>
<dbReference type="AlphaFoldDB" id="A0A7X6RVG5"/>
<dbReference type="SUPFAM" id="SSF54427">
    <property type="entry name" value="NTF2-like"/>
    <property type="match status" value="1"/>
</dbReference>
<dbReference type="Pfam" id="PF12680">
    <property type="entry name" value="SnoaL_2"/>
    <property type="match status" value="1"/>
</dbReference>
<dbReference type="InterPro" id="IPR032710">
    <property type="entry name" value="NTF2-like_dom_sf"/>
</dbReference>
<dbReference type="RefSeq" id="WP_044517255.1">
    <property type="nucleotide sequence ID" value="NZ_HG322951.1"/>
</dbReference>
<evidence type="ECO:0000256" key="1">
    <source>
        <dbReference type="SAM" id="MobiDB-lite"/>
    </source>
</evidence>
<dbReference type="Gene3D" id="3.10.450.50">
    <property type="match status" value="1"/>
</dbReference>
<protein>
    <recommendedName>
        <fullName evidence="2">SnoaL-like domain-containing protein</fullName>
    </recommendedName>
</protein>
<dbReference type="Proteomes" id="UP000518188">
    <property type="component" value="Unassembled WGS sequence"/>
</dbReference>
<gene>
    <name evidence="3" type="ORF">HGA11_10350</name>
</gene>
<sequence length="171" mass="19541">MTAHNIAENKVLARRFIEIINKRSLPDMDELLHEDFVWNTAVAPDDGPNELRPLQSSRLKGTNLPHPKPRMNRPESMTFFAGIFGTSTEGTDAEEAFEMTDEHGHMHFDILNLTAEEDRVAVEATSTGIADPESGKVYNNFYHSLIRIRDSKVVLYKEYQDTLHVYDYVSE</sequence>
<dbReference type="InterPro" id="IPR037401">
    <property type="entry name" value="SnoaL-like"/>
</dbReference>
<proteinExistence type="predicted"/>
<organism evidence="3 4">
    <name type="scientific">Mycolicibacterium septicum DSM 44393</name>
    <dbReference type="NCBI Taxonomy" id="1341646"/>
    <lineage>
        <taxon>Bacteria</taxon>
        <taxon>Bacillati</taxon>
        <taxon>Actinomycetota</taxon>
        <taxon>Actinomycetes</taxon>
        <taxon>Mycobacteriales</taxon>
        <taxon>Mycobacteriaceae</taxon>
        <taxon>Mycolicibacterium</taxon>
    </lineage>
</organism>
<feature type="domain" description="SnoaL-like" evidence="2">
    <location>
        <begin position="86"/>
        <end position="155"/>
    </location>
</feature>
<dbReference type="EMBL" id="JAAXPJ010000003">
    <property type="protein sequence ID" value="NKZ11379.1"/>
    <property type="molecule type" value="Genomic_DNA"/>
</dbReference>
<evidence type="ECO:0000313" key="3">
    <source>
        <dbReference type="EMBL" id="NKZ11379.1"/>
    </source>
</evidence>